<dbReference type="EMBL" id="CP130319">
    <property type="protein sequence ID" value="WNR45755.1"/>
    <property type="molecule type" value="Genomic_DNA"/>
</dbReference>
<evidence type="ECO:0000313" key="3">
    <source>
        <dbReference type="EMBL" id="WNR45755.1"/>
    </source>
</evidence>
<dbReference type="InterPro" id="IPR032465">
    <property type="entry name" value="ACMSD"/>
</dbReference>
<keyword evidence="1" id="KW-0456">Lyase</keyword>
<evidence type="ECO:0000259" key="2">
    <source>
        <dbReference type="Pfam" id="PF04909"/>
    </source>
</evidence>
<dbReference type="Gene3D" id="3.20.20.140">
    <property type="entry name" value="Metal-dependent hydrolases"/>
    <property type="match status" value="1"/>
</dbReference>
<dbReference type="GO" id="GO:0016787">
    <property type="term" value="F:hydrolase activity"/>
    <property type="evidence" value="ECO:0007669"/>
    <property type="project" value="InterPro"/>
</dbReference>
<dbReference type="RefSeq" id="WP_314802760.1">
    <property type="nucleotide sequence ID" value="NZ_CP130319.1"/>
</dbReference>
<accession>A0AA96RLK1</accession>
<name>A0AA96RLK1_9BACL</name>
<dbReference type="InterPro" id="IPR032466">
    <property type="entry name" value="Metal_Hydrolase"/>
</dbReference>
<evidence type="ECO:0000256" key="1">
    <source>
        <dbReference type="ARBA" id="ARBA00023239"/>
    </source>
</evidence>
<dbReference type="GO" id="GO:0005737">
    <property type="term" value="C:cytoplasm"/>
    <property type="evidence" value="ECO:0007669"/>
    <property type="project" value="TreeGrafter"/>
</dbReference>
<dbReference type="InterPro" id="IPR006680">
    <property type="entry name" value="Amidohydro-rel"/>
</dbReference>
<dbReference type="SUPFAM" id="SSF51556">
    <property type="entry name" value="Metallo-dependent hydrolases"/>
    <property type="match status" value="1"/>
</dbReference>
<dbReference type="GO" id="GO:0016831">
    <property type="term" value="F:carboxy-lyase activity"/>
    <property type="evidence" value="ECO:0007669"/>
    <property type="project" value="InterPro"/>
</dbReference>
<dbReference type="Proteomes" id="UP001304650">
    <property type="component" value="Chromosome"/>
</dbReference>
<evidence type="ECO:0000313" key="4">
    <source>
        <dbReference type="Proteomes" id="UP001304650"/>
    </source>
</evidence>
<dbReference type="AlphaFoldDB" id="A0AA96RLK1"/>
<dbReference type="PANTHER" id="PTHR21240">
    <property type="entry name" value="2-AMINO-3-CARBOXYLMUCONATE-6-SEMIALDEHYDE DECARBOXYLASE"/>
    <property type="match status" value="1"/>
</dbReference>
<sequence>MIIDCDVHHARKDSRELAEFLPEPWRSELLKYGERRLDSGILQQEGGMRGDSFPPAGGPPGGDPDYLIEQLLDKYEYSYALLTGSGHHITGIPDPDYAAAMVSAWNDHTIKHWLPKDKRFKMALWVAHQDPLLAAKEIERLGDHPDIVAVWFSSTSRVSFGNRFFYPIYEAAERKGLPIGIHPGQGGAMFAQASPTASGIARSYLEWHTGVSQIYMGHLTSLLLEGVFERFPKLRFFLVEGGVAWLPHLLWRMDAHYKGLRQQAPWLKRLPSEYIADHVRLTTQPLEEPRKHEHLHQIFDMIDAENLLMFASDYPHWDFDEPTTVVKKLPASARQKIMHDNAAAFFGLG</sequence>
<gene>
    <name evidence="3" type="ORF">MJB10_06545</name>
</gene>
<dbReference type="Pfam" id="PF04909">
    <property type="entry name" value="Amidohydro_2"/>
    <property type="match status" value="1"/>
</dbReference>
<proteinExistence type="predicted"/>
<dbReference type="GO" id="GO:0019748">
    <property type="term" value="P:secondary metabolic process"/>
    <property type="evidence" value="ECO:0007669"/>
    <property type="project" value="TreeGrafter"/>
</dbReference>
<organism evidence="3 4">
    <name type="scientific">Paenibacillus roseopurpureus</name>
    <dbReference type="NCBI Taxonomy" id="2918901"/>
    <lineage>
        <taxon>Bacteria</taxon>
        <taxon>Bacillati</taxon>
        <taxon>Bacillota</taxon>
        <taxon>Bacilli</taxon>
        <taxon>Bacillales</taxon>
        <taxon>Paenibacillaceae</taxon>
        <taxon>Paenibacillus</taxon>
    </lineage>
</organism>
<reference evidence="3" key="1">
    <citation type="submission" date="2022-02" db="EMBL/GenBank/DDBJ databases">
        <title>Paenibacillus sp. MBLB1832 Whole Genome Shotgun Sequencing.</title>
        <authorList>
            <person name="Hwang C.Y."/>
            <person name="Cho E.-S."/>
            <person name="Seo M.-J."/>
        </authorList>
    </citation>
    <scope>NUCLEOTIDE SEQUENCE</scope>
    <source>
        <strain evidence="3">MBLB1832</strain>
    </source>
</reference>
<keyword evidence="4" id="KW-1185">Reference proteome</keyword>
<dbReference type="KEGG" id="proo:MJB10_06545"/>
<feature type="domain" description="Amidohydrolase-related" evidence="2">
    <location>
        <begin position="3"/>
        <end position="348"/>
    </location>
</feature>
<dbReference type="PANTHER" id="PTHR21240:SF28">
    <property type="entry name" value="ISO-OROTATE DECARBOXYLASE (EUROFUNG)"/>
    <property type="match status" value="1"/>
</dbReference>
<protein>
    <submittedName>
        <fullName evidence="3">Amidohydrolase family protein</fullName>
    </submittedName>
</protein>